<evidence type="ECO:0008006" key="3">
    <source>
        <dbReference type="Google" id="ProtNLM"/>
    </source>
</evidence>
<dbReference type="RefSeq" id="WP_211550108.1">
    <property type="nucleotide sequence ID" value="NZ_JAGTUF010000015.1"/>
</dbReference>
<evidence type="ECO:0000313" key="1">
    <source>
        <dbReference type="EMBL" id="MBR9972894.1"/>
    </source>
</evidence>
<protein>
    <recommendedName>
        <fullName evidence="3">DUF4384 domain-containing protein</fullName>
    </recommendedName>
</protein>
<evidence type="ECO:0000313" key="2">
    <source>
        <dbReference type="Proteomes" id="UP000680714"/>
    </source>
</evidence>
<organism evidence="1 2">
    <name type="scientific">Magnetospirillum sulfuroxidans</name>
    <dbReference type="NCBI Taxonomy" id="611300"/>
    <lineage>
        <taxon>Bacteria</taxon>
        <taxon>Pseudomonadati</taxon>
        <taxon>Pseudomonadota</taxon>
        <taxon>Alphaproteobacteria</taxon>
        <taxon>Rhodospirillales</taxon>
        <taxon>Rhodospirillaceae</taxon>
        <taxon>Magnetospirillum</taxon>
    </lineage>
</organism>
<dbReference type="Proteomes" id="UP000680714">
    <property type="component" value="Unassembled WGS sequence"/>
</dbReference>
<keyword evidence="2" id="KW-1185">Reference proteome</keyword>
<dbReference type="EMBL" id="JAGTUF010000015">
    <property type="protein sequence ID" value="MBR9972894.1"/>
    <property type="molecule type" value="Genomic_DNA"/>
</dbReference>
<comment type="caution">
    <text evidence="1">The sequence shown here is derived from an EMBL/GenBank/DDBJ whole genome shotgun (WGS) entry which is preliminary data.</text>
</comment>
<proteinExistence type="predicted"/>
<sequence>MPEFPYGRMKLEALCLSPLNVNKVPYEPANEDGLPRAIGAALGKDEPVSINDSLSRPAKNQPEKRAVPGDIESRGELSRNALQGLLLLFPGLTPEMVAEKNFDMFKAVLGERVEMMRAGKIAYDEVEWRKANTFIFSVDLLPLNQDMIHIEQRIQPAGPSLMLVPDDPEATKTQIDTYPCDRPVRVRLYPRSYPGTDEASYFYLLSIDPGGRMYWLAPSTILPNNDVYDGHGGQPIFFPQDADGERRYVRTSKLTGSTTVVMIVSAKPLGFQLDKLGPKHPPREITIQELEAIQSRLKTAGDWLAEKFIYFTEKDPSDVSASL</sequence>
<reference evidence="1 2" key="1">
    <citation type="submission" date="2021-04" db="EMBL/GenBank/DDBJ databases">
        <title>Magnetospirillum sulfuroxidans sp. nov., a facultative chemolithoautotrophic sulfur-oxidizing alphaproteobacterium isolated from freshwater sediment and proposals for Paramagetospirillum gen. nov., and Magnetospirillaceae fam. nov.</title>
        <authorList>
            <person name="Koziaeva V."/>
            <person name="Geelhoed J.S."/>
            <person name="Sorokin D.Y."/>
            <person name="Grouzdev D.S."/>
        </authorList>
    </citation>
    <scope>NUCLEOTIDE SEQUENCE [LARGE SCALE GENOMIC DNA]</scope>
    <source>
        <strain evidence="1 2">J10</strain>
    </source>
</reference>
<name>A0ABS5IER4_9PROT</name>
<accession>A0ABS5IER4</accession>
<gene>
    <name evidence="1" type="ORF">KEC16_14315</name>
</gene>